<sequence length="104" mass="11756">IKRKVDCLENATMSLKHLTKKLLKWDIQIGKSGHSSVEDAQVTMKLYELAEVGWEQPAPESPKRLVAMGTLVMWQGRSSTAPRRNRAFDQWTALPAPPLCKLKL</sequence>
<keyword evidence="2" id="KW-1185">Reference proteome</keyword>
<dbReference type="Proteomes" id="UP000386466">
    <property type="component" value="Unassembled WGS sequence"/>
</dbReference>
<evidence type="ECO:0000313" key="1">
    <source>
        <dbReference type="EMBL" id="VFV44644.1"/>
    </source>
</evidence>
<dbReference type="InterPro" id="IPR036397">
    <property type="entry name" value="RNaseH_sf"/>
</dbReference>
<protein>
    <submittedName>
        <fullName evidence="1">Interferon-stimulated 20 kDa</fullName>
    </submittedName>
</protein>
<dbReference type="EMBL" id="CAAGRJ010036070">
    <property type="protein sequence ID" value="VFV44644.1"/>
    <property type="molecule type" value="Genomic_DNA"/>
</dbReference>
<dbReference type="AlphaFoldDB" id="A0A485PJU6"/>
<organism evidence="1 2">
    <name type="scientific">Lynx pardinus</name>
    <name type="common">Iberian lynx</name>
    <name type="synonym">Felis pardina</name>
    <dbReference type="NCBI Taxonomy" id="191816"/>
    <lineage>
        <taxon>Eukaryota</taxon>
        <taxon>Metazoa</taxon>
        <taxon>Chordata</taxon>
        <taxon>Craniata</taxon>
        <taxon>Vertebrata</taxon>
        <taxon>Euteleostomi</taxon>
        <taxon>Mammalia</taxon>
        <taxon>Eutheria</taxon>
        <taxon>Laurasiatheria</taxon>
        <taxon>Carnivora</taxon>
        <taxon>Feliformia</taxon>
        <taxon>Felidae</taxon>
        <taxon>Felinae</taxon>
        <taxon>Lynx</taxon>
    </lineage>
</organism>
<dbReference type="GO" id="GO:0003676">
    <property type="term" value="F:nucleic acid binding"/>
    <property type="evidence" value="ECO:0007669"/>
    <property type="project" value="InterPro"/>
</dbReference>
<accession>A0A485PJU6</accession>
<dbReference type="Gene3D" id="3.30.420.10">
    <property type="entry name" value="Ribonuclease H-like superfamily/Ribonuclease H"/>
    <property type="match status" value="1"/>
</dbReference>
<gene>
    <name evidence="1" type="ORF">LYPA_23C008575</name>
</gene>
<reference evidence="1 2" key="1">
    <citation type="submission" date="2019-01" db="EMBL/GenBank/DDBJ databases">
        <authorList>
            <person name="Alioto T."/>
            <person name="Alioto T."/>
        </authorList>
    </citation>
    <scope>NUCLEOTIDE SEQUENCE [LARGE SCALE GENOMIC DNA]</scope>
</reference>
<evidence type="ECO:0000313" key="2">
    <source>
        <dbReference type="Proteomes" id="UP000386466"/>
    </source>
</evidence>
<dbReference type="InterPro" id="IPR012337">
    <property type="entry name" value="RNaseH-like_sf"/>
</dbReference>
<proteinExistence type="predicted"/>
<name>A0A485PJU6_LYNPA</name>
<feature type="non-terminal residue" evidence="1">
    <location>
        <position position="1"/>
    </location>
</feature>
<dbReference type="SUPFAM" id="SSF53098">
    <property type="entry name" value="Ribonuclease H-like"/>
    <property type="match status" value="1"/>
</dbReference>